<sequence length="644" mass="71823">MGGPSSRLLWRSGRAFAPNTNPKPLKRFSSSLSGQAGNLTGDPSPAQLLRAIFTGPNPRNNGLTHDFVHRHDILSLIDAEWISGSPPPALWAALKGVHPTTRKEEVMRLYSVNDVSSLRSIAERLLVDEYAAKLLHKHFAASRVMERCEERSSYSELVSLLSDIHHRLARLKLPPLKPTLGLRYAALDLNMPAFQGFLEIRQKIDGPPLQFSNSGSIIKALLETIESTLFERPDYDTRFVLSCLTSEAVHGLPASLKLHEVLHASLDQDRGTWSTYLCLLARLHSRDALYSSWGQYLSGYVKDNEASCHQAYSIIISLVKARRSEEAALFLEQIAQRSGDTLPYFSTFTGMSTLLNDALIREAIPDLAQGCEYEKLLEKCLWDMEAQLGIRWEEGHKQSGEKVHVSFTPDSAWKIFEDQPLITIDGESAGYDDPMRIRAEISSLGCSRSSRDLQRIVDGLHDQDGCPQDVTVQPYDSRGADLLRGMSGSIEFQWNPEHAPVEFSDSFCATPTFQSFQITPVTLGLLRARAVADGVPQNNNKCLHLLQLGSLHMRTSHQDPWEQSGYVVAWDRQFGDMIALYVGRGFGIIDPGPTPSNAPFGSILHIDSTHTPNSRKRFSGRRSRISGYAKSYHLDIDPSPDLEF</sequence>
<dbReference type="AlphaFoldDB" id="A0A9W9WV45"/>
<gene>
    <name evidence="2" type="ORF">N7539_007453</name>
</gene>
<dbReference type="RefSeq" id="XP_056787853.1">
    <property type="nucleotide sequence ID" value="XM_056937054.1"/>
</dbReference>
<reference evidence="2" key="1">
    <citation type="submission" date="2022-12" db="EMBL/GenBank/DDBJ databases">
        <authorList>
            <person name="Petersen C."/>
        </authorList>
    </citation>
    <scope>NUCLEOTIDE SEQUENCE</scope>
    <source>
        <strain evidence="2">IBT 30728</strain>
    </source>
</reference>
<dbReference type="Proteomes" id="UP001148312">
    <property type="component" value="Unassembled WGS sequence"/>
</dbReference>
<organism evidence="2 3">
    <name type="scientific">Penicillium diatomitis</name>
    <dbReference type="NCBI Taxonomy" id="2819901"/>
    <lineage>
        <taxon>Eukaryota</taxon>
        <taxon>Fungi</taxon>
        <taxon>Dikarya</taxon>
        <taxon>Ascomycota</taxon>
        <taxon>Pezizomycotina</taxon>
        <taxon>Eurotiomycetes</taxon>
        <taxon>Eurotiomycetidae</taxon>
        <taxon>Eurotiales</taxon>
        <taxon>Aspergillaceae</taxon>
        <taxon>Penicillium</taxon>
    </lineage>
</organism>
<dbReference type="GeneID" id="81627303"/>
<reference evidence="2" key="2">
    <citation type="journal article" date="2023" name="IMA Fungus">
        <title>Comparative genomic study of the Penicillium genus elucidates a diverse pangenome and 15 lateral gene transfer events.</title>
        <authorList>
            <person name="Petersen C."/>
            <person name="Sorensen T."/>
            <person name="Nielsen M.R."/>
            <person name="Sondergaard T.E."/>
            <person name="Sorensen J.L."/>
            <person name="Fitzpatrick D.A."/>
            <person name="Frisvad J.C."/>
            <person name="Nielsen K.L."/>
        </authorList>
    </citation>
    <scope>NUCLEOTIDE SEQUENCE</scope>
    <source>
        <strain evidence="2">IBT 30728</strain>
    </source>
</reference>
<evidence type="ECO:0000256" key="1">
    <source>
        <dbReference type="SAM" id="MobiDB-lite"/>
    </source>
</evidence>
<protein>
    <submittedName>
        <fullName evidence="2">Uncharacterized protein</fullName>
    </submittedName>
</protein>
<proteinExistence type="predicted"/>
<keyword evidence="3" id="KW-1185">Reference proteome</keyword>
<evidence type="ECO:0000313" key="3">
    <source>
        <dbReference type="Proteomes" id="UP001148312"/>
    </source>
</evidence>
<accession>A0A9W9WV45</accession>
<name>A0A9W9WV45_9EURO</name>
<comment type="caution">
    <text evidence="2">The sequence shown here is derived from an EMBL/GenBank/DDBJ whole genome shotgun (WGS) entry which is preliminary data.</text>
</comment>
<evidence type="ECO:0000313" key="2">
    <source>
        <dbReference type="EMBL" id="KAJ5477309.1"/>
    </source>
</evidence>
<feature type="compositionally biased region" description="Polar residues" evidence="1">
    <location>
        <begin position="18"/>
        <end position="38"/>
    </location>
</feature>
<feature type="region of interest" description="Disordered" evidence="1">
    <location>
        <begin position="13"/>
        <end position="40"/>
    </location>
</feature>
<dbReference type="EMBL" id="JAPWDQ010000010">
    <property type="protein sequence ID" value="KAJ5477309.1"/>
    <property type="molecule type" value="Genomic_DNA"/>
</dbReference>